<proteinExistence type="predicted"/>
<keyword evidence="2" id="KW-1185">Reference proteome</keyword>
<accession>L0DN99</accession>
<dbReference type="KEGG" id="saci:Sinac_6041"/>
<reference evidence="1 2" key="1">
    <citation type="submission" date="2012-02" db="EMBL/GenBank/DDBJ databases">
        <title>Complete sequence of chromosome of Singulisphaera acidiphila DSM 18658.</title>
        <authorList>
            <consortium name="US DOE Joint Genome Institute (JGI-PGF)"/>
            <person name="Lucas S."/>
            <person name="Copeland A."/>
            <person name="Lapidus A."/>
            <person name="Glavina del Rio T."/>
            <person name="Dalin E."/>
            <person name="Tice H."/>
            <person name="Bruce D."/>
            <person name="Goodwin L."/>
            <person name="Pitluck S."/>
            <person name="Peters L."/>
            <person name="Ovchinnikova G."/>
            <person name="Chertkov O."/>
            <person name="Kyrpides N."/>
            <person name="Mavromatis K."/>
            <person name="Ivanova N."/>
            <person name="Brettin T."/>
            <person name="Detter J.C."/>
            <person name="Han C."/>
            <person name="Larimer F."/>
            <person name="Land M."/>
            <person name="Hauser L."/>
            <person name="Markowitz V."/>
            <person name="Cheng J.-F."/>
            <person name="Hugenholtz P."/>
            <person name="Woyke T."/>
            <person name="Wu D."/>
            <person name="Tindall B."/>
            <person name="Pomrenke H."/>
            <person name="Brambilla E."/>
            <person name="Klenk H.-P."/>
            <person name="Eisen J.A."/>
        </authorList>
    </citation>
    <scope>NUCLEOTIDE SEQUENCE [LARGE SCALE GENOMIC DNA]</scope>
    <source>
        <strain evidence="2">ATCC BAA-1392 / DSM 18658 / VKM B-2454 / MOB10</strain>
    </source>
</reference>
<dbReference type="Proteomes" id="UP000010798">
    <property type="component" value="Chromosome"/>
</dbReference>
<sequence>MDFSNRELKLIGVVQRKLCLYQWELITLEELVNGLLDEIANADADRVIPHCLAILPGEACSHLEACLARGWRRPTISTWHCLTPEDEQKRSVCQAIRRHKTGYFERLRLSRRWVVGPMSLHLPSFGHQVSTVPWPSACVSAFPVVIDRGW</sequence>
<dbReference type="EMBL" id="CP003364">
    <property type="protein sequence ID" value="AGA30151.1"/>
    <property type="molecule type" value="Genomic_DNA"/>
</dbReference>
<dbReference type="HOGENOM" id="CLU_1739293_0_0_0"/>
<dbReference type="AlphaFoldDB" id="L0DN99"/>
<evidence type="ECO:0000313" key="1">
    <source>
        <dbReference type="EMBL" id="AGA30151.1"/>
    </source>
</evidence>
<gene>
    <name evidence="1" type="ordered locus">Sinac_6041</name>
</gene>
<organism evidence="1 2">
    <name type="scientific">Singulisphaera acidiphila (strain ATCC BAA-1392 / DSM 18658 / VKM B-2454 / MOB10)</name>
    <dbReference type="NCBI Taxonomy" id="886293"/>
    <lineage>
        <taxon>Bacteria</taxon>
        <taxon>Pseudomonadati</taxon>
        <taxon>Planctomycetota</taxon>
        <taxon>Planctomycetia</taxon>
        <taxon>Isosphaerales</taxon>
        <taxon>Isosphaeraceae</taxon>
        <taxon>Singulisphaera</taxon>
    </lineage>
</organism>
<name>L0DN99_SINAD</name>
<protein>
    <submittedName>
        <fullName evidence="1">Uncharacterized protein</fullName>
    </submittedName>
</protein>
<evidence type="ECO:0000313" key="2">
    <source>
        <dbReference type="Proteomes" id="UP000010798"/>
    </source>
</evidence>